<keyword evidence="11 15" id="KW-0234">DNA repair</keyword>
<dbReference type="GO" id="GO:0016887">
    <property type="term" value="F:ATP hydrolysis activity"/>
    <property type="evidence" value="ECO:0007669"/>
    <property type="project" value="RHEA"/>
</dbReference>
<evidence type="ECO:0000256" key="5">
    <source>
        <dbReference type="ARBA" id="ARBA00022801"/>
    </source>
</evidence>
<dbReference type="GO" id="GO:0005829">
    <property type="term" value="C:cytosol"/>
    <property type="evidence" value="ECO:0007669"/>
    <property type="project" value="TreeGrafter"/>
</dbReference>
<comment type="subunit">
    <text evidence="15">Heterotrimer of RecB, RecC and RecD. All subunits contribute to DNA-binding. Interacts with RecA.</text>
</comment>
<organism evidence="19 20">
    <name type="scientific">Aquirhabdus parva</name>
    <dbReference type="NCBI Taxonomy" id="2283318"/>
    <lineage>
        <taxon>Bacteria</taxon>
        <taxon>Pseudomonadati</taxon>
        <taxon>Pseudomonadota</taxon>
        <taxon>Gammaproteobacteria</taxon>
        <taxon>Moraxellales</taxon>
        <taxon>Moraxellaceae</taxon>
        <taxon>Aquirhabdus</taxon>
    </lineage>
</organism>
<comment type="miscellaneous">
    <text evidence="15">In the RecBCD complex, RecB has a slow 3'-5' helicase, an exonuclease activity and loads RecA onto ssDNA, RecD has a fast 5'-3' helicase activity, while RecC stimulates the ATPase and processivity of the RecB helicase and contributes to recognition of the Chi site.</text>
</comment>
<evidence type="ECO:0000256" key="15">
    <source>
        <dbReference type="HAMAP-Rule" id="MF_01485"/>
    </source>
</evidence>
<comment type="catalytic activity">
    <reaction evidence="14 15">
        <text>ATP + H2O = ADP + phosphate + H(+)</text>
        <dbReference type="Rhea" id="RHEA:13065"/>
        <dbReference type="ChEBI" id="CHEBI:15377"/>
        <dbReference type="ChEBI" id="CHEBI:15378"/>
        <dbReference type="ChEBI" id="CHEBI:30616"/>
        <dbReference type="ChEBI" id="CHEBI:43474"/>
        <dbReference type="ChEBI" id="CHEBI:456216"/>
        <dbReference type="EC" id="5.6.2.4"/>
    </reaction>
</comment>
<reference evidence="19 20" key="1">
    <citation type="submission" date="2018-07" db="EMBL/GenBank/DDBJ databases">
        <title>Genome sequencing of Moraxellaceae gen. HYN0046.</title>
        <authorList>
            <person name="Kim M."/>
            <person name="Yi H."/>
        </authorList>
    </citation>
    <scope>NUCLEOTIDE SEQUENCE [LARGE SCALE GENOMIC DNA]</scope>
    <source>
        <strain evidence="19 20">HYN0046</strain>
    </source>
</reference>
<keyword evidence="10 15" id="KW-0238">DNA-binding</keyword>
<dbReference type="EMBL" id="CP031222">
    <property type="protein sequence ID" value="AXI03717.1"/>
    <property type="molecule type" value="Genomic_DNA"/>
</dbReference>
<keyword evidence="1 15" id="KW-0540">Nuclease</keyword>
<keyword evidence="5 15" id="KW-0378">Hydrolase</keyword>
<evidence type="ECO:0000256" key="11">
    <source>
        <dbReference type="ARBA" id="ARBA00023204"/>
    </source>
</evidence>
<dbReference type="Gene3D" id="1.10.486.10">
    <property type="entry name" value="PCRA, domain 4"/>
    <property type="match status" value="1"/>
</dbReference>
<dbReference type="Proteomes" id="UP000253940">
    <property type="component" value="Chromosome"/>
</dbReference>
<dbReference type="GO" id="GO:0000724">
    <property type="term" value="P:double-strand break repair via homologous recombination"/>
    <property type="evidence" value="ECO:0007669"/>
    <property type="project" value="UniProtKB-UniRule"/>
</dbReference>
<dbReference type="EC" id="5.6.2.4" evidence="15"/>
<dbReference type="InterPro" id="IPR004586">
    <property type="entry name" value="RecB"/>
</dbReference>
<feature type="domain" description="UvrD-like helicase C-terminal" evidence="18">
    <location>
        <begin position="488"/>
        <end position="773"/>
    </location>
</feature>
<dbReference type="PANTHER" id="PTHR11070:SF23">
    <property type="entry name" value="RECBCD ENZYME SUBUNIT RECB"/>
    <property type="match status" value="1"/>
</dbReference>
<dbReference type="Pfam" id="PF12705">
    <property type="entry name" value="PDDEXK_1"/>
    <property type="match status" value="1"/>
</dbReference>
<evidence type="ECO:0000256" key="14">
    <source>
        <dbReference type="ARBA" id="ARBA00048988"/>
    </source>
</evidence>
<dbReference type="GO" id="GO:0008854">
    <property type="term" value="F:exodeoxyribonuclease V activity"/>
    <property type="evidence" value="ECO:0007669"/>
    <property type="project" value="UniProtKB-EC"/>
</dbReference>
<evidence type="ECO:0000256" key="2">
    <source>
        <dbReference type="ARBA" id="ARBA00022723"/>
    </source>
</evidence>
<evidence type="ECO:0000256" key="4">
    <source>
        <dbReference type="ARBA" id="ARBA00022763"/>
    </source>
</evidence>
<evidence type="ECO:0000256" key="10">
    <source>
        <dbReference type="ARBA" id="ARBA00023125"/>
    </source>
</evidence>
<dbReference type="GO" id="GO:0003677">
    <property type="term" value="F:DNA binding"/>
    <property type="evidence" value="ECO:0007669"/>
    <property type="project" value="UniProtKB-UniRule"/>
</dbReference>
<keyword evidence="20" id="KW-1185">Reference proteome</keyword>
<proteinExistence type="inferred from homology"/>
<evidence type="ECO:0000259" key="17">
    <source>
        <dbReference type="PROSITE" id="PS51198"/>
    </source>
</evidence>
<evidence type="ECO:0000256" key="7">
    <source>
        <dbReference type="ARBA" id="ARBA00022839"/>
    </source>
</evidence>
<comment type="catalytic activity">
    <reaction evidence="13 15">
        <text>Couples ATP hydrolysis with the unwinding of duplex DNA by translocating in the 3'-5' direction.</text>
        <dbReference type="EC" id="5.6.2.4"/>
    </reaction>
</comment>
<dbReference type="InterPro" id="IPR014016">
    <property type="entry name" value="UvrD-like_ATP-bd"/>
</dbReference>
<dbReference type="Pfam" id="PF00580">
    <property type="entry name" value="UvrD-helicase"/>
    <property type="match status" value="1"/>
</dbReference>
<dbReference type="EC" id="3.1.11.5" evidence="15"/>
<feature type="binding site" evidence="15">
    <location>
        <position position="1029"/>
    </location>
    <ligand>
        <name>Mg(2+)</name>
        <dbReference type="ChEBI" id="CHEBI:18420"/>
    </ligand>
</feature>
<evidence type="ECO:0000313" key="20">
    <source>
        <dbReference type="Proteomes" id="UP000253940"/>
    </source>
</evidence>
<evidence type="ECO:0000256" key="12">
    <source>
        <dbReference type="ARBA" id="ARBA00023235"/>
    </source>
</evidence>
<dbReference type="InterPro" id="IPR027417">
    <property type="entry name" value="P-loop_NTPase"/>
</dbReference>
<keyword evidence="3 15" id="KW-0547">Nucleotide-binding</keyword>
<name>A0A345P8V8_9GAMM</name>
<comment type="domain">
    <text evidence="15">The C-terminal domain has nuclease activity and interacts with RecD. It interacts with RecA, facilitating its loading onto ssDNA.</text>
</comment>
<dbReference type="GO" id="GO:0005524">
    <property type="term" value="F:ATP binding"/>
    <property type="evidence" value="ECO:0007669"/>
    <property type="project" value="UniProtKB-UniRule"/>
</dbReference>
<dbReference type="CDD" id="cd22352">
    <property type="entry name" value="RecB_C-like"/>
    <property type="match status" value="1"/>
</dbReference>
<dbReference type="OrthoDB" id="9810135at2"/>
<keyword evidence="4 15" id="KW-0227">DNA damage</keyword>
<evidence type="ECO:0000256" key="6">
    <source>
        <dbReference type="ARBA" id="ARBA00022806"/>
    </source>
</evidence>
<dbReference type="InterPro" id="IPR014017">
    <property type="entry name" value="DNA_helicase_UvrD-like_C"/>
</dbReference>
<dbReference type="InterPro" id="IPR011335">
    <property type="entry name" value="Restrct_endonuc-II-like"/>
</dbReference>
<keyword evidence="12 15" id="KW-0413">Isomerase</keyword>
<dbReference type="PROSITE" id="PS51217">
    <property type="entry name" value="UVRD_HELICASE_CTER"/>
    <property type="match status" value="1"/>
</dbReference>
<dbReference type="PANTHER" id="PTHR11070">
    <property type="entry name" value="UVRD / RECB / PCRA DNA HELICASE FAMILY MEMBER"/>
    <property type="match status" value="1"/>
</dbReference>
<feature type="region of interest" description="Nuclease activity, interacts with RecD and RecA" evidence="15">
    <location>
        <begin position="920"/>
        <end position="1256"/>
    </location>
</feature>
<evidence type="ECO:0000259" key="18">
    <source>
        <dbReference type="PROSITE" id="PS51217"/>
    </source>
</evidence>
<dbReference type="InterPro" id="IPR038726">
    <property type="entry name" value="PDDEXK_AddAB-type"/>
</dbReference>
<accession>A0A345P8V8</accession>
<keyword evidence="8 15" id="KW-0067">ATP-binding</keyword>
<dbReference type="InterPro" id="IPR011604">
    <property type="entry name" value="PDDEXK-like_dom_sf"/>
</dbReference>
<evidence type="ECO:0000256" key="8">
    <source>
        <dbReference type="ARBA" id="ARBA00022840"/>
    </source>
</evidence>
<comment type="domain">
    <text evidence="15">The N-terminal DNA-binding domain is a ssDNA-dependent ATPase and has ATP-dependent 3'-5' helicase function. This domain interacts with RecC.</text>
</comment>
<feature type="binding site" evidence="15">
    <location>
        <position position="1142"/>
    </location>
    <ligand>
        <name>Mg(2+)</name>
        <dbReference type="ChEBI" id="CHEBI:18420"/>
    </ligand>
</feature>
<sequence>MTTPALSLNLYGMHLIEASAGTGKTWALSALIVRLLVERKLQTRQIVATTFTRAAAAELQDRIRQRIQEVWALLNESITHPERAVQRASDNKDVLGLYLLDKLTVTEKQAASNQLRLSLETFDELFINTLDSFCQKILREFSFDVGQGEPREISEQDQQLIQQLIHDALREWRSQQDPRLIEMLVLSGAITDVADHERVVQTVMNFLSAQIAPVADFQFDYPALEHFQSQLQAEDWTGWLETWARAKPYFWGGRIFANFHESFPALIDWISQASLEDVLTMADSRPEMKLLSLFEQQKFNTNFNKSGNELPWIQDLLNSPQTQLVTDFALLRRRLLNSLKQAKAHLHHHIVLHVREQFPQLLAEHRETTFAEQMHMLAQALEGESGQALAQQIRHRYPVALVDEFQDTNSDQDRVVERVYRQFIQSEIQQNRFKIDDPDAPCLILVGDPKQAIYGFRGGDIHTYLSAKKQVSDAGHVHALDQNQRSVAPLVDAVNAFLSHNDTLGDGVDYPEVTPAPRDHAPLVDQGIENPTPLRLVQLTEDSDELSQTAWRIMQLLQASDQGQLQIKGKPVLPQDIAVLASSHRDLNTVEQYLQAANVPVWRQSKTSVFLSPLTYDLAAIMQLMLSPYREDYFRRALSGLMIGKTLTELDALEQQAMDFAEQQAAFAIDAQVWAKSGFLAAWQRIAGRYQIWQRLARDQGGVSGVSGERHLVNLRHLIELLHRQSERRVGAHHLLAWLLRQVAKPSERGDEVERALPSQSGVQMMTIHGSKGLEFPIVFAVGIKDKALATRTKQPEVVFYLEDEQRTLGFDSQNEDILDQHAEREVGEERRLLYVALTRAKYRQYLFLKAQKTNSKGQTSLPSFSHWFPQGVADFVAQHSRLVQIEAPLPESADWRYQPPKIQHSELATRHIAHRHFKAWGMTSFSALVRDVEPVKLEVMLSNDLVAPEYADDELEGEYFVESRLSTPAASVPLTAKQLKQEQAKQALELQMKQGSLLLPSLDFEEDIPSDDVRFRFQRGANGGNCLHKILEYLDPRYDDNARSKWTDTFTKQMQSHAIPDVDPESMVPWFRDIVDAPLPDGAKLSNLKFNARVRELEFHLSLKDERIDGDALVKRLHESGIQVPQIHKTQAIRYLKGFIDLVYEHQGQFYVADYKSNYLGDGLQYYTDQAMKDSMTHSGYWLQAALYLVALHRYLKVRLPGYDITKHLGGACYMYLRGMQAKSDQTGIVYWRPDPQLVLDLDAILGQAQIRSGV</sequence>
<dbReference type="PROSITE" id="PS51198">
    <property type="entry name" value="UVRD_HELICASE_ATP_BIND"/>
    <property type="match status" value="1"/>
</dbReference>
<comment type="similarity">
    <text evidence="15">Belongs to the helicase family. UvrD subfamily.</text>
</comment>
<keyword evidence="9 15" id="KW-0460">Magnesium</keyword>
<dbReference type="HAMAP" id="MF_01485">
    <property type="entry name" value="RecB"/>
    <property type="match status" value="1"/>
</dbReference>
<gene>
    <name evidence="15" type="primary">recB</name>
    <name evidence="19" type="ORF">HYN46_13275</name>
</gene>
<feature type="active site" description="For nuclease activity" evidence="15">
    <location>
        <position position="1155"/>
    </location>
</feature>
<dbReference type="GO" id="GO:0009338">
    <property type="term" value="C:exodeoxyribonuclease V complex"/>
    <property type="evidence" value="ECO:0007669"/>
    <property type="project" value="TreeGrafter"/>
</dbReference>
<evidence type="ECO:0000256" key="16">
    <source>
        <dbReference type="PROSITE-ProRule" id="PRU00560"/>
    </source>
</evidence>
<evidence type="ECO:0000256" key="3">
    <source>
        <dbReference type="ARBA" id="ARBA00022741"/>
    </source>
</evidence>
<dbReference type="GO" id="GO:0000287">
    <property type="term" value="F:magnesium ion binding"/>
    <property type="evidence" value="ECO:0007669"/>
    <property type="project" value="UniProtKB-UniRule"/>
</dbReference>
<evidence type="ECO:0000256" key="1">
    <source>
        <dbReference type="ARBA" id="ARBA00022722"/>
    </source>
</evidence>
<evidence type="ECO:0000256" key="9">
    <source>
        <dbReference type="ARBA" id="ARBA00022842"/>
    </source>
</evidence>
<dbReference type="RefSeq" id="WP_114899825.1">
    <property type="nucleotide sequence ID" value="NZ_CP031222.1"/>
</dbReference>
<keyword evidence="6 15" id="KW-0347">Helicase</keyword>
<feature type="binding site" evidence="15">
    <location>
        <position position="1155"/>
    </location>
    <ligand>
        <name>Mg(2+)</name>
        <dbReference type="ChEBI" id="CHEBI:18420"/>
    </ligand>
</feature>
<keyword evidence="2 15" id="KW-0479">Metal-binding</keyword>
<dbReference type="InterPro" id="IPR000212">
    <property type="entry name" value="DNA_helicase_UvrD/REP"/>
</dbReference>
<dbReference type="Gene3D" id="3.40.50.300">
    <property type="entry name" value="P-loop containing nucleotide triphosphate hydrolases"/>
    <property type="match status" value="2"/>
</dbReference>
<dbReference type="Gene3D" id="3.90.320.10">
    <property type="match status" value="1"/>
</dbReference>
<comment type="catalytic activity">
    <reaction evidence="15">
        <text>Exonucleolytic cleavage (in the presence of ATP) in either 5'- to 3'- or 3'- to 5'-direction to yield 5'-phosphooligonucleotides.</text>
        <dbReference type="EC" id="3.1.11.5"/>
    </reaction>
</comment>
<dbReference type="SUPFAM" id="SSF52980">
    <property type="entry name" value="Restriction endonuclease-like"/>
    <property type="match status" value="1"/>
</dbReference>
<evidence type="ECO:0000256" key="13">
    <source>
        <dbReference type="ARBA" id="ARBA00034617"/>
    </source>
</evidence>
<dbReference type="GO" id="GO:0043138">
    <property type="term" value="F:3'-5' DNA helicase activity"/>
    <property type="evidence" value="ECO:0007669"/>
    <property type="project" value="UniProtKB-UniRule"/>
</dbReference>
<comment type="function">
    <text evidence="15">A helicase/nuclease that prepares dsDNA breaks (DSB) for recombinational DNA repair. Binds to DSBs and unwinds DNA via a highly rapid and processive ATP-dependent bidirectional helicase activity. Unwinds dsDNA until it encounters a Chi (crossover hotspot instigator) sequence from the 3' direction. Cuts ssDNA a few nucleotides 3' to the Chi site. The properties and activities of the enzyme are changed at Chi. The Chi-altered holoenzyme produces a long 3'-ssDNA overhang and facilitates RecA-binding to the ssDNA for homologous DNA recombination and repair. Holoenzyme degrades any linearized DNA that is unable to undergo homologous recombination. In the holoenzyme this subunit contributes ATPase, 3'-5' helicase, exonuclease activity and loads RecA onto ssDNA.</text>
</comment>
<comment type="cofactor">
    <cofactor evidence="15">
        <name>Mg(2+)</name>
        <dbReference type="ChEBI" id="CHEBI:18420"/>
    </cofactor>
    <text evidence="15">Binds 1 Mg(2+) ion per subunit.</text>
</comment>
<protein>
    <recommendedName>
        <fullName evidence="15">RecBCD enzyme subunit RecB</fullName>
        <ecNumber evidence="15">3.1.11.5</ecNumber>
        <ecNumber evidence="15">5.6.2.4</ecNumber>
    </recommendedName>
    <alternativeName>
        <fullName evidence="15">DNA 3'-5' helicase subunit RecB</fullName>
    </alternativeName>
    <alternativeName>
        <fullName evidence="15">Exonuclease V subunit RecB</fullName>
        <shortName evidence="15">ExoV subunit RecB</shortName>
    </alternativeName>
    <alternativeName>
        <fullName evidence="15">Helicase/nuclease RecBCD subunit RecB</fullName>
    </alternativeName>
</protein>
<dbReference type="Pfam" id="PF13361">
    <property type="entry name" value="UvrD_C"/>
    <property type="match status" value="1"/>
</dbReference>
<feature type="region of interest" description="DNA-binding and helicase activity, interacts with RecC" evidence="15">
    <location>
        <begin position="1"/>
        <end position="904"/>
    </location>
</feature>
<feature type="domain" description="UvrD-like helicase ATP-binding" evidence="17">
    <location>
        <begin position="1"/>
        <end position="487"/>
    </location>
</feature>
<dbReference type="KEGG" id="mbah:HYN46_13275"/>
<dbReference type="AlphaFoldDB" id="A0A345P8V8"/>
<keyword evidence="7 15" id="KW-0269">Exonuclease</keyword>
<feature type="binding site" evidence="16">
    <location>
        <begin position="18"/>
        <end position="25"/>
    </location>
    <ligand>
        <name>ATP</name>
        <dbReference type="ChEBI" id="CHEBI:30616"/>
    </ligand>
</feature>
<dbReference type="Gene3D" id="1.10.3170.10">
    <property type="entry name" value="Recbcd, chain B, domain 2"/>
    <property type="match status" value="1"/>
</dbReference>
<dbReference type="SUPFAM" id="SSF52540">
    <property type="entry name" value="P-loop containing nucleoside triphosphate hydrolases"/>
    <property type="match status" value="1"/>
</dbReference>
<evidence type="ECO:0000313" key="19">
    <source>
        <dbReference type="EMBL" id="AXI03717.1"/>
    </source>
</evidence>